<dbReference type="PANTHER" id="PTHR19871:SF45">
    <property type="entry name" value="NACHT DOMAIN-CONTAINING PROTEIN"/>
    <property type="match status" value="1"/>
</dbReference>
<protein>
    <submittedName>
        <fullName evidence="8 9">NACHT and WD repeat domain-containing protein 2-like</fullName>
    </submittedName>
</protein>
<dbReference type="InterPro" id="IPR027417">
    <property type="entry name" value="P-loop_NTPase"/>
</dbReference>
<evidence type="ECO:0000259" key="5">
    <source>
        <dbReference type="Pfam" id="PF13191"/>
    </source>
</evidence>
<dbReference type="InterPro" id="IPR041664">
    <property type="entry name" value="AAA_16"/>
</dbReference>
<keyword evidence="3" id="KW-0175">Coiled coil</keyword>
<feature type="domain" description="Orc1-like AAA ATPase" evidence="5">
    <location>
        <begin position="473"/>
        <end position="609"/>
    </location>
</feature>
<feature type="region of interest" description="Disordered" evidence="4">
    <location>
        <begin position="1"/>
        <end position="69"/>
    </location>
</feature>
<sequence length="1392" mass="158003">MGNTCSTGQKKKGKEKIPTTEGSPPGSKRRISVQSTESLPYGKSSPPTTRGKDSGFITSEATTVPSSYDNNQFQLEEVSKVSTQDFHTPQPQPIPVSVPITVDKPSTWEDANVLSDLQRFPEAVRLLLQGSFEEPLPPCPVKQISLYISAVYWDTQVERSFFMEHVYPDLRLQCAENGYELNVIDLHWGLAGDCLDDQSFKDVCLDTIKDIKGRGHLIAVVFFNNMLDTPMLPREILATVFESFKSNLVSPEKQELFEKWYFLDENANPSCYFLRPVSEHLPGILEELQDVRLEAIEVWRKEANEMLETLNSNLEEKEKYLSTVLEEELKMVIFDDPSMAKCSLWLQRKYTHNPKAENVEESAQLNVSLVESTALKLKALQLNLDEYFPESQKLVFHVKWHDGSINPKIIPDHEEYLNELCTTVKSELCKIINGIYEEDIMEEAHQPYKGIENPLYTELVQQAATCKALLSSFVGRQELLAKLREYVISDSTHPFIIYGPAGCGKTALMAQASQLCSDWVPTAPVIVRFIGMTSESKTLEQVLRSICEQGCALFGEHPSLASKSGWEPNQVLEVIMDRVTSYRPLIIFIDGIDQIASFSSRDLKWLPAETPKYVKLILSVRDETDEYQEIKNNVLNEKKGSFLFVPGLAQEECLSLVDEVLQRKDRKITDPQHQLVLQCFDKCSSPLYAELLAHQCSEWESDQGADDIVIKYTSEGVFMDTVTEVEKCLSAATLGFILGLLVTAKHGLSDAEILDILSCEKSFLDHPLLTSSASSPRYFPYLLWYQIKRKLFVFFKTSIVSGKHLISWKNDMLRSLCKTYCHHVGVATDSIILALINYFQGKHGKSKMKVDSSKEETEEKLKQLVLDQPIFYNSHPNRRKLDELPFQCLQHFDDSWVREYFLFNTDWLLSKFQGSDPYQMLEDIAIYQSCVPSDADVFLLQKVIQLSSYALRYDGSQFLSQVYGRLSRIIAETTDRGQFPSIKAIFHTASLPPIPSLLPLIPCLKEPHLEHQNFQETSDRKTGRSFCGIYWLKNDLTHVISLSIESGEIILWNIYEQTPVRIIKGVTQPRNIQMIDSHRALVLCNRELKVYDLNEGKLLMKLKGVMNQKMAYFGLHSENYVVALSRNRMYLNMMNLETGDLETTFKVGEDRFLNSLLVSANGRICVCGDETQKPFPLLVWDLANRKLMYDLRIPHHEFVTRLSAISADGHYVASVCREINDSTPNFIIVYDLQSGTLFKKWKPETSSCSIAISSQGGCVVNGLENTWILVWDLATGGRRFILRGHSAPVDNIKMDETGSRCLSYDLSGRDRSVRVWDVTKGICLAVFTPDHAMLCCEFSSDGGAVVMALEGKDRLVTLLLCHLTTVDDEKMKIREFGDPDNKGKVFDVSEEE</sequence>
<dbReference type="SUPFAM" id="SSF50998">
    <property type="entry name" value="Quinoprotein alcohol dehydrogenase-like"/>
    <property type="match status" value="1"/>
</dbReference>
<dbReference type="RefSeq" id="XP_013788989.1">
    <property type="nucleotide sequence ID" value="XM_013933535.2"/>
</dbReference>
<dbReference type="CDD" id="cd00009">
    <property type="entry name" value="AAA"/>
    <property type="match status" value="1"/>
</dbReference>
<evidence type="ECO:0000256" key="3">
    <source>
        <dbReference type="SAM" id="Coils"/>
    </source>
</evidence>
<dbReference type="Pfam" id="PF25469">
    <property type="entry name" value="WHD_NWD1"/>
    <property type="match status" value="1"/>
</dbReference>
<dbReference type="RefSeq" id="XP_013788990.1">
    <property type="nucleotide sequence ID" value="XM_013933536.2"/>
</dbReference>
<evidence type="ECO:0000313" key="9">
    <source>
        <dbReference type="RefSeq" id="XP_013788990.1"/>
    </source>
</evidence>
<keyword evidence="2" id="KW-0677">Repeat</keyword>
<dbReference type="InterPro" id="IPR011047">
    <property type="entry name" value="Quinoprotein_ADH-like_sf"/>
</dbReference>
<dbReference type="Proteomes" id="UP000694941">
    <property type="component" value="Unplaced"/>
</dbReference>
<dbReference type="Pfam" id="PF13191">
    <property type="entry name" value="AAA_16"/>
    <property type="match status" value="1"/>
</dbReference>
<evidence type="ECO:0000256" key="2">
    <source>
        <dbReference type="ARBA" id="ARBA00022737"/>
    </source>
</evidence>
<dbReference type="GeneID" id="106472864"/>
<dbReference type="InterPro" id="IPR015943">
    <property type="entry name" value="WD40/YVTN_repeat-like_dom_sf"/>
</dbReference>
<evidence type="ECO:0000313" key="7">
    <source>
        <dbReference type="Proteomes" id="UP000694941"/>
    </source>
</evidence>
<evidence type="ECO:0000313" key="8">
    <source>
        <dbReference type="RefSeq" id="XP_013788989.1"/>
    </source>
</evidence>
<gene>
    <name evidence="8 9" type="primary">LOC106472864</name>
</gene>
<dbReference type="Gene3D" id="3.40.50.300">
    <property type="entry name" value="P-loop containing nucleotide triphosphate hydrolases"/>
    <property type="match status" value="1"/>
</dbReference>
<reference evidence="8 9" key="1">
    <citation type="submission" date="2025-05" db="UniProtKB">
        <authorList>
            <consortium name="RefSeq"/>
        </authorList>
    </citation>
    <scope>IDENTIFICATION</scope>
    <source>
        <tissue evidence="8 9">Muscle</tissue>
    </source>
</reference>
<dbReference type="Gene3D" id="2.130.10.10">
    <property type="entry name" value="YVTN repeat-like/Quinoprotein amine dehydrogenase"/>
    <property type="match status" value="2"/>
</dbReference>
<evidence type="ECO:0000256" key="1">
    <source>
        <dbReference type="ARBA" id="ARBA00022574"/>
    </source>
</evidence>
<dbReference type="InterPro" id="IPR001680">
    <property type="entry name" value="WD40_rpt"/>
</dbReference>
<evidence type="ECO:0000256" key="4">
    <source>
        <dbReference type="SAM" id="MobiDB-lite"/>
    </source>
</evidence>
<dbReference type="PANTHER" id="PTHR19871">
    <property type="entry name" value="BETA TRANSDUCIN-RELATED PROTEIN"/>
    <property type="match status" value="1"/>
</dbReference>
<proteinExistence type="predicted"/>
<evidence type="ECO:0000259" key="6">
    <source>
        <dbReference type="Pfam" id="PF25469"/>
    </source>
</evidence>
<organism evidence="7 8">
    <name type="scientific">Limulus polyphemus</name>
    <name type="common">Atlantic horseshoe crab</name>
    <dbReference type="NCBI Taxonomy" id="6850"/>
    <lineage>
        <taxon>Eukaryota</taxon>
        <taxon>Metazoa</taxon>
        <taxon>Ecdysozoa</taxon>
        <taxon>Arthropoda</taxon>
        <taxon>Chelicerata</taxon>
        <taxon>Merostomata</taxon>
        <taxon>Xiphosura</taxon>
        <taxon>Limulidae</taxon>
        <taxon>Limulus</taxon>
    </lineage>
</organism>
<feature type="coiled-coil region" evidence="3">
    <location>
        <begin position="300"/>
        <end position="327"/>
    </location>
</feature>
<keyword evidence="1" id="KW-0853">WD repeat</keyword>
<accession>A0ABM1BUM4</accession>
<dbReference type="SUPFAM" id="SSF52540">
    <property type="entry name" value="P-loop containing nucleoside triphosphate hydrolases"/>
    <property type="match status" value="1"/>
</dbReference>
<feature type="compositionally biased region" description="Polar residues" evidence="4">
    <location>
        <begin position="56"/>
        <end position="69"/>
    </location>
</feature>
<feature type="domain" description="NWD1/2-like winged helix-turn-helix" evidence="6">
    <location>
        <begin position="721"/>
        <end position="818"/>
    </location>
</feature>
<name>A0ABM1BUM4_LIMPO</name>
<dbReference type="SMART" id="SM00320">
    <property type="entry name" value="WD40"/>
    <property type="match status" value="3"/>
</dbReference>
<keyword evidence="7" id="KW-1185">Reference proteome</keyword>
<dbReference type="InterPro" id="IPR052752">
    <property type="entry name" value="NACHT-WD_repeat"/>
</dbReference>
<dbReference type="InterPro" id="IPR057588">
    <property type="entry name" value="NWD1/2-like_WH"/>
</dbReference>